<keyword evidence="1" id="KW-0472">Membrane</keyword>
<dbReference type="EMBL" id="MEUB01000013">
    <property type="protein sequence ID" value="OGC24004.1"/>
    <property type="molecule type" value="Genomic_DNA"/>
</dbReference>
<keyword evidence="1" id="KW-0812">Transmembrane</keyword>
<sequence>MILFAVLFPLFIGYLIICFIYRQSISFLEKIALGFLVGTSFITVQMFAYSIVGIKFSVLSIILPWCLLLSLIGFADKKVTFGFKDYKQIEILLVFLILIKVLYVFFEALIKPVVGFDSLWNFSLRAKIFFFEKTVPLFSTHPYFLGAGMKSYPLHLPLLEAWNYLSMNTWDDVQMKIIFPVYFCALLIIFYQALLREKSRIQSLFFVFLLSSLPLLAYHATIEYADFVLGTYFLGAVIYLYEFFKSRDVKHLFVSSLLAASCGWIKEEGLILYLICFLVFFACNRFKSFKNIAVYLAPFFVFIFPWFVARRLLGLEFGNDTVFEIEKLFYFHQETIGKILYKIFLTDNWHLFPIAMVVLLIFYFKDIMSTNKKYILACFALVWGFFMYLYLFTYNAGMVMSDIILSRNCLVYFPVGLYLIGLTFSITREKQPGIIDNSHPSSKKRTEKYAK</sequence>
<feature type="transmembrane region" description="Helical" evidence="1">
    <location>
        <begin position="6"/>
        <end position="24"/>
    </location>
</feature>
<dbReference type="STRING" id="1802579.A2310_05620"/>
<gene>
    <name evidence="2" type="ORF">A2310_05620</name>
</gene>
<evidence type="ECO:0000313" key="3">
    <source>
        <dbReference type="Proteomes" id="UP000178417"/>
    </source>
</evidence>
<protein>
    <recommendedName>
        <fullName evidence="4">Glycosyltransferase RgtA/B/C/D-like domain-containing protein</fullName>
    </recommendedName>
</protein>
<feature type="transmembrane region" description="Helical" evidence="1">
    <location>
        <begin position="177"/>
        <end position="195"/>
    </location>
</feature>
<proteinExistence type="predicted"/>
<evidence type="ECO:0000313" key="2">
    <source>
        <dbReference type="EMBL" id="OGC24004.1"/>
    </source>
</evidence>
<dbReference type="AlphaFoldDB" id="A0A1F4SU68"/>
<dbReference type="Proteomes" id="UP000178417">
    <property type="component" value="Unassembled WGS sequence"/>
</dbReference>
<feature type="transmembrane region" description="Helical" evidence="1">
    <location>
        <begin position="31"/>
        <end position="52"/>
    </location>
</feature>
<organism evidence="2 3">
    <name type="scientific">candidate division WOR-1 bacterium RIFOXYB2_FULL_37_13</name>
    <dbReference type="NCBI Taxonomy" id="1802579"/>
    <lineage>
        <taxon>Bacteria</taxon>
        <taxon>Bacillati</taxon>
        <taxon>Saganbacteria</taxon>
    </lineage>
</organism>
<feature type="transmembrane region" description="Helical" evidence="1">
    <location>
        <begin position="201"/>
        <end position="220"/>
    </location>
</feature>
<feature type="transmembrane region" description="Helical" evidence="1">
    <location>
        <begin position="374"/>
        <end position="392"/>
    </location>
</feature>
<feature type="transmembrane region" description="Helical" evidence="1">
    <location>
        <begin position="292"/>
        <end position="309"/>
    </location>
</feature>
<evidence type="ECO:0008006" key="4">
    <source>
        <dbReference type="Google" id="ProtNLM"/>
    </source>
</evidence>
<feature type="transmembrane region" description="Helical" evidence="1">
    <location>
        <begin position="404"/>
        <end position="424"/>
    </location>
</feature>
<accession>A0A1F4SU68</accession>
<feature type="transmembrane region" description="Helical" evidence="1">
    <location>
        <begin position="89"/>
        <end position="110"/>
    </location>
</feature>
<reference evidence="2 3" key="1">
    <citation type="journal article" date="2016" name="Nat. Commun.">
        <title>Thousands of microbial genomes shed light on interconnected biogeochemical processes in an aquifer system.</title>
        <authorList>
            <person name="Anantharaman K."/>
            <person name="Brown C.T."/>
            <person name="Hug L.A."/>
            <person name="Sharon I."/>
            <person name="Castelle C.J."/>
            <person name="Probst A.J."/>
            <person name="Thomas B.C."/>
            <person name="Singh A."/>
            <person name="Wilkins M.J."/>
            <person name="Karaoz U."/>
            <person name="Brodie E.L."/>
            <person name="Williams K.H."/>
            <person name="Hubbard S.S."/>
            <person name="Banfield J.F."/>
        </authorList>
    </citation>
    <scope>NUCLEOTIDE SEQUENCE [LARGE SCALE GENOMIC DNA]</scope>
</reference>
<comment type="caution">
    <text evidence="2">The sequence shown here is derived from an EMBL/GenBank/DDBJ whole genome shotgun (WGS) entry which is preliminary data.</text>
</comment>
<name>A0A1F4SU68_UNCSA</name>
<feature type="transmembrane region" description="Helical" evidence="1">
    <location>
        <begin position="339"/>
        <end position="362"/>
    </location>
</feature>
<feature type="transmembrane region" description="Helical" evidence="1">
    <location>
        <begin position="58"/>
        <end position="77"/>
    </location>
</feature>
<feature type="transmembrane region" description="Helical" evidence="1">
    <location>
        <begin position="227"/>
        <end position="244"/>
    </location>
</feature>
<keyword evidence="1" id="KW-1133">Transmembrane helix</keyword>
<evidence type="ECO:0000256" key="1">
    <source>
        <dbReference type="SAM" id="Phobius"/>
    </source>
</evidence>